<name>A0ABU7KDM9_9ACTN</name>
<dbReference type="Pfam" id="PF02557">
    <property type="entry name" value="VanY"/>
    <property type="match status" value="1"/>
</dbReference>
<evidence type="ECO:0000313" key="2">
    <source>
        <dbReference type="EMBL" id="MEE2040343.1"/>
    </source>
</evidence>
<evidence type="ECO:0000259" key="1">
    <source>
        <dbReference type="Pfam" id="PF02557"/>
    </source>
</evidence>
<gene>
    <name evidence="2" type="ORF">Q8791_24290</name>
</gene>
<sequence length="217" mass="22389">MVRVSPRSRVAGRPTVVLAVVAVVAVLVTVTALLLAALGTPAPAARGTAEPPGGGGPTLGAELPVTRFTPLGEDDGYLGEGEGVSPFAEDLPLLTRMDPDLLAAVRAAATAAEADGVDVVVTSGWRSKRYQRFLLDAAVTTYADEEEAARWVATPEASSHVSGEAVDIGRTDAADWMGRFGAAHGLCRTFANEMWHFELAVEPGGTCPAPRPDASAG</sequence>
<protein>
    <submittedName>
        <fullName evidence="2">M15 family metallopeptidase</fullName>
    </submittedName>
</protein>
<keyword evidence="3" id="KW-1185">Reference proteome</keyword>
<dbReference type="Proteomes" id="UP001356095">
    <property type="component" value="Unassembled WGS sequence"/>
</dbReference>
<dbReference type="RefSeq" id="WP_330094111.1">
    <property type="nucleotide sequence ID" value="NZ_JAUZMY010000028.1"/>
</dbReference>
<dbReference type="InterPro" id="IPR009045">
    <property type="entry name" value="Zn_M74/Hedgehog-like"/>
</dbReference>
<proteinExistence type="predicted"/>
<feature type="domain" description="D-alanyl-D-alanine carboxypeptidase-like core" evidence="1">
    <location>
        <begin position="96"/>
        <end position="174"/>
    </location>
</feature>
<comment type="caution">
    <text evidence="2">The sequence shown here is derived from an EMBL/GenBank/DDBJ whole genome shotgun (WGS) entry which is preliminary data.</text>
</comment>
<dbReference type="EMBL" id="JAUZMY010000028">
    <property type="protein sequence ID" value="MEE2040343.1"/>
    <property type="molecule type" value="Genomic_DNA"/>
</dbReference>
<evidence type="ECO:0000313" key="3">
    <source>
        <dbReference type="Proteomes" id="UP001356095"/>
    </source>
</evidence>
<dbReference type="InterPro" id="IPR003709">
    <property type="entry name" value="VanY-like_core_dom"/>
</dbReference>
<accession>A0ABU7KDM9</accession>
<dbReference type="Gene3D" id="3.30.1380.10">
    <property type="match status" value="1"/>
</dbReference>
<reference evidence="2 3" key="1">
    <citation type="submission" date="2023-08" db="EMBL/GenBank/DDBJ databases">
        <authorList>
            <person name="Girao M."/>
            <person name="Carvalho M.F."/>
        </authorList>
    </citation>
    <scope>NUCLEOTIDE SEQUENCE [LARGE SCALE GENOMIC DNA]</scope>
    <source>
        <strain evidence="2 3">CT-R113</strain>
    </source>
</reference>
<organism evidence="2 3">
    <name type="scientific">Nocardiopsis codii</name>
    <dbReference type="NCBI Taxonomy" id="3065942"/>
    <lineage>
        <taxon>Bacteria</taxon>
        <taxon>Bacillati</taxon>
        <taxon>Actinomycetota</taxon>
        <taxon>Actinomycetes</taxon>
        <taxon>Streptosporangiales</taxon>
        <taxon>Nocardiopsidaceae</taxon>
        <taxon>Nocardiopsis</taxon>
    </lineage>
</organism>
<dbReference type="CDD" id="cd14846">
    <property type="entry name" value="Peptidase_M15_like"/>
    <property type="match status" value="1"/>
</dbReference>
<dbReference type="SUPFAM" id="SSF55166">
    <property type="entry name" value="Hedgehog/DD-peptidase"/>
    <property type="match status" value="1"/>
</dbReference>